<accession>A0ABN6EX40</accession>
<sequence length="61" mass="6723">MSMGNAKGCCVLCNMKVFIENNAEYQCRFFNKKSTLDNSGFHKQQRGVDACEASNAVPQSA</sequence>
<keyword evidence="2" id="KW-1185">Reference proteome</keyword>
<protein>
    <submittedName>
        <fullName evidence="1">Uncharacterized protein</fullName>
    </submittedName>
</protein>
<dbReference type="Proteomes" id="UP001320148">
    <property type="component" value="Chromosome"/>
</dbReference>
<name>A0ABN6EX40_9BACT</name>
<dbReference type="EMBL" id="AP024488">
    <property type="protein sequence ID" value="BCS94913.1"/>
    <property type="molecule type" value="Genomic_DNA"/>
</dbReference>
<evidence type="ECO:0000313" key="2">
    <source>
        <dbReference type="Proteomes" id="UP001320148"/>
    </source>
</evidence>
<proteinExistence type="predicted"/>
<organism evidence="1 2">
    <name type="scientific">Desulfoluna limicola</name>
    <dbReference type="NCBI Taxonomy" id="2810562"/>
    <lineage>
        <taxon>Bacteria</taxon>
        <taxon>Pseudomonadati</taxon>
        <taxon>Thermodesulfobacteriota</taxon>
        <taxon>Desulfobacteria</taxon>
        <taxon>Desulfobacterales</taxon>
        <taxon>Desulfolunaceae</taxon>
        <taxon>Desulfoluna</taxon>
    </lineage>
</organism>
<evidence type="ECO:0000313" key="1">
    <source>
        <dbReference type="EMBL" id="BCS94913.1"/>
    </source>
</evidence>
<reference evidence="1 2" key="1">
    <citation type="submission" date="2021-02" db="EMBL/GenBank/DDBJ databases">
        <title>Complete genome of Desulfoluna sp. strain ASN36.</title>
        <authorList>
            <person name="Takahashi A."/>
            <person name="Kojima H."/>
            <person name="Fukui M."/>
        </authorList>
    </citation>
    <scope>NUCLEOTIDE SEQUENCE [LARGE SCALE GENOMIC DNA]</scope>
    <source>
        <strain evidence="1 2">ASN36</strain>
    </source>
</reference>
<gene>
    <name evidence="1" type="ORF">DSLASN_05450</name>
</gene>